<dbReference type="EMBL" id="JAKWBI020000042">
    <property type="protein sequence ID" value="KAJ2904909.1"/>
    <property type="molecule type" value="Genomic_DNA"/>
</dbReference>
<organism evidence="1 2">
    <name type="scientific">Zalerion maritima</name>
    <dbReference type="NCBI Taxonomy" id="339359"/>
    <lineage>
        <taxon>Eukaryota</taxon>
        <taxon>Fungi</taxon>
        <taxon>Dikarya</taxon>
        <taxon>Ascomycota</taxon>
        <taxon>Pezizomycotina</taxon>
        <taxon>Sordariomycetes</taxon>
        <taxon>Lulworthiomycetidae</taxon>
        <taxon>Lulworthiales</taxon>
        <taxon>Lulworthiaceae</taxon>
        <taxon>Zalerion</taxon>
    </lineage>
</organism>
<evidence type="ECO:0000313" key="1">
    <source>
        <dbReference type="EMBL" id="KAJ2904909.1"/>
    </source>
</evidence>
<proteinExistence type="predicted"/>
<reference evidence="1" key="1">
    <citation type="submission" date="2022-07" db="EMBL/GenBank/DDBJ databases">
        <title>Draft genome sequence of Zalerion maritima ATCC 34329, a (micro)plastics degrading marine fungus.</title>
        <authorList>
            <person name="Paco A."/>
            <person name="Goncalves M.F.M."/>
            <person name="Rocha-Santos T.A.P."/>
            <person name="Alves A."/>
        </authorList>
    </citation>
    <scope>NUCLEOTIDE SEQUENCE</scope>
    <source>
        <strain evidence="1">ATCC 34329</strain>
    </source>
</reference>
<name>A0AAD5WW49_9PEZI</name>
<comment type="caution">
    <text evidence="1">The sequence shown here is derived from an EMBL/GenBank/DDBJ whole genome shotgun (WGS) entry which is preliminary data.</text>
</comment>
<dbReference type="AlphaFoldDB" id="A0AAD5WW49"/>
<dbReference type="Proteomes" id="UP001201980">
    <property type="component" value="Unassembled WGS sequence"/>
</dbReference>
<sequence length="255" mass="28371">MAENPGERAVKRVFVSVSPKSRHWPKAWESSEEMIEVALAKIKENDPTALSAGGGVLNPTFLVKERWTSQIWIVFDIFNDTYDPGDAHLPGRNDLQVIIVALSERDVVTVASKLIEDRVNKSVQQVHDSHGVGSRPLFTVDHANGNIPSYPNPTNTNFQIMREILDYGLLAIDRLVHSCSILLSLLLPVASQCLFNTWFPLKVLDNCTARMCHKQPSLSAQGCIWRGVGHYRAQCTCPAQRCCMSNTTFAPSHTC</sequence>
<keyword evidence="2" id="KW-1185">Reference proteome</keyword>
<evidence type="ECO:0000313" key="2">
    <source>
        <dbReference type="Proteomes" id="UP001201980"/>
    </source>
</evidence>
<accession>A0AAD5WW49</accession>
<protein>
    <submittedName>
        <fullName evidence="1">Uncharacterized protein</fullName>
    </submittedName>
</protein>
<gene>
    <name evidence="1" type="ORF">MKZ38_006950</name>
</gene>